<dbReference type="GO" id="GO:0000049">
    <property type="term" value="F:tRNA binding"/>
    <property type="evidence" value="ECO:0007669"/>
    <property type="project" value="UniProtKB-UniRule"/>
</dbReference>
<dbReference type="PANTHER" id="PTHR11586">
    <property type="entry name" value="TRNA-AMINOACYLATION COFACTOR ARC1 FAMILY MEMBER"/>
    <property type="match status" value="1"/>
</dbReference>
<dbReference type="InterPro" id="IPR012340">
    <property type="entry name" value="NA-bd_OB-fold"/>
</dbReference>
<evidence type="ECO:0000256" key="3">
    <source>
        <dbReference type="PROSITE-ProRule" id="PRU00209"/>
    </source>
</evidence>
<dbReference type="GO" id="GO:0002161">
    <property type="term" value="F:aminoacyl-tRNA deacylase activity"/>
    <property type="evidence" value="ECO:0007669"/>
    <property type="project" value="InterPro"/>
</dbReference>
<dbReference type="AlphaFoldDB" id="A0A7S3JTU4"/>
<proteinExistence type="predicted"/>
<accession>A0A7S3JTU4</accession>
<dbReference type="PANTHER" id="PTHR11586:SF33">
    <property type="entry name" value="AMINOACYL TRNA SYNTHASE COMPLEX-INTERACTING MULTIFUNCTIONAL PROTEIN 1"/>
    <property type="match status" value="1"/>
</dbReference>
<keyword evidence="1 3" id="KW-0820">tRNA-binding</keyword>
<evidence type="ECO:0000259" key="4">
    <source>
        <dbReference type="PROSITE" id="PS50886"/>
    </source>
</evidence>
<sequence>MTDDAKVSALEARVSELESRRTEASRRALSALKSACPSSWRRRWVPANYYSLSMKERSDILRVPIPSMCKSMLLENKLWCGTSDYFPPDQPYNARYYLVIVQYAAAFSAMKLRSELAQNSGVAKSKFNFRVTNADVCLGLTGYESGAVTPFGIRESRLPIVLAKACAEIPSEIIWMGGGHKQLKFGCDVPEFISHFKPLVLDVSDPRPDGDYGDNITEGSVEDITAQELLEDDDAATKLAIVVGRILKVWPHPDSDKLWCEEIDCGEAYGGVRSIASGLRHHYTSPDALQNHLVLVIANLKSRKLAGFPSQGMVLCASKDSKVVFVDPPSGAKPGDRVYFEGLSNVSPASEKQCDKQKLFTKVQPAFNTKCNGQCFYKNHIFRIPGIDAPCTAPIPDGATLS</sequence>
<organism evidence="5">
    <name type="scientific">Aureoumbra lagunensis</name>
    <dbReference type="NCBI Taxonomy" id="44058"/>
    <lineage>
        <taxon>Eukaryota</taxon>
        <taxon>Sar</taxon>
        <taxon>Stramenopiles</taxon>
        <taxon>Ochrophyta</taxon>
        <taxon>Pelagophyceae</taxon>
        <taxon>Pelagomonadales</taxon>
        <taxon>Aureoumbra</taxon>
    </lineage>
</organism>
<keyword evidence="2 3" id="KW-0694">RNA-binding</keyword>
<dbReference type="Gene3D" id="2.40.50.140">
    <property type="entry name" value="Nucleic acid-binding proteins"/>
    <property type="match status" value="1"/>
</dbReference>
<evidence type="ECO:0000313" key="5">
    <source>
        <dbReference type="EMBL" id="CAE0364810.1"/>
    </source>
</evidence>
<protein>
    <recommendedName>
        <fullName evidence="4">tRNA-binding domain-containing protein</fullName>
    </recommendedName>
</protein>
<dbReference type="Pfam" id="PF01588">
    <property type="entry name" value="tRNA_bind"/>
    <property type="match status" value="1"/>
</dbReference>
<dbReference type="Gene3D" id="3.90.960.10">
    <property type="entry name" value="YbaK/aminoacyl-tRNA synthetase-associated domain"/>
    <property type="match status" value="1"/>
</dbReference>
<dbReference type="InterPro" id="IPR036754">
    <property type="entry name" value="YbaK/aa-tRNA-synt-asso_dom_sf"/>
</dbReference>
<dbReference type="EMBL" id="HBIJ01007884">
    <property type="protein sequence ID" value="CAE0364810.1"/>
    <property type="molecule type" value="Transcribed_RNA"/>
</dbReference>
<evidence type="ECO:0000256" key="2">
    <source>
        <dbReference type="ARBA" id="ARBA00022884"/>
    </source>
</evidence>
<dbReference type="SUPFAM" id="SSF50249">
    <property type="entry name" value="Nucleic acid-binding proteins"/>
    <property type="match status" value="1"/>
</dbReference>
<dbReference type="InterPro" id="IPR051270">
    <property type="entry name" value="Tyrosine-tRNA_ligase_regulator"/>
</dbReference>
<dbReference type="PROSITE" id="PS50886">
    <property type="entry name" value="TRBD"/>
    <property type="match status" value="1"/>
</dbReference>
<feature type="domain" description="TRNA-binding" evidence="4">
    <location>
        <begin position="235"/>
        <end position="339"/>
    </location>
</feature>
<gene>
    <name evidence="5" type="ORF">ALAG00032_LOCUS5552</name>
</gene>
<dbReference type="SUPFAM" id="SSF55826">
    <property type="entry name" value="YbaK/ProRS associated domain"/>
    <property type="match status" value="1"/>
</dbReference>
<name>A0A7S3JTU4_9STRA</name>
<dbReference type="InterPro" id="IPR002547">
    <property type="entry name" value="tRNA-bd_dom"/>
</dbReference>
<reference evidence="5" key="1">
    <citation type="submission" date="2021-01" db="EMBL/GenBank/DDBJ databases">
        <authorList>
            <person name="Corre E."/>
            <person name="Pelletier E."/>
            <person name="Niang G."/>
            <person name="Scheremetjew M."/>
            <person name="Finn R."/>
            <person name="Kale V."/>
            <person name="Holt S."/>
            <person name="Cochrane G."/>
            <person name="Meng A."/>
            <person name="Brown T."/>
            <person name="Cohen L."/>
        </authorList>
    </citation>
    <scope>NUCLEOTIDE SEQUENCE</scope>
    <source>
        <strain evidence="5">CCMP1510</strain>
    </source>
</reference>
<evidence type="ECO:0000256" key="1">
    <source>
        <dbReference type="ARBA" id="ARBA00022555"/>
    </source>
</evidence>
<dbReference type="CDD" id="cd02799">
    <property type="entry name" value="tRNA_bind_EMAP-II_like"/>
    <property type="match status" value="1"/>
</dbReference>